<keyword evidence="4 6" id="KW-0975">Bacterial flagellum</keyword>
<dbReference type="PROSITE" id="PS00588">
    <property type="entry name" value="FLAGELLA_BB_ROD"/>
    <property type="match status" value="1"/>
</dbReference>
<gene>
    <name evidence="10" type="ORF">HSCHL_1883</name>
    <name evidence="9" type="ORF">SA87_09245</name>
</gene>
<feature type="domain" description="Flagellar basal body rod protein N-terminal" evidence="7">
    <location>
        <begin position="9"/>
        <end position="37"/>
    </location>
</feature>
<name>A0A132NBM4_HYDSH</name>
<dbReference type="InterPro" id="IPR010930">
    <property type="entry name" value="Flg_bb/hook_C_dom"/>
</dbReference>
<reference evidence="10 12" key="2">
    <citation type="submission" date="2017-08" db="EMBL/GenBank/DDBJ databases">
        <title>Burning lignite coal seam in the remote Altai Mountains harbors a hydrogen-driven thermophilic microbial community.</title>
        <authorList>
            <person name="Kadnikov V.V."/>
            <person name="Mardanov A.V."/>
            <person name="Ivasenko D."/>
            <person name="Beletsky A.V."/>
            <person name="Karnachuk O.V."/>
            <person name="Ravin N.V."/>
        </authorList>
    </citation>
    <scope>NUCLEOTIDE SEQUENCE [LARGE SCALE GENOMIC DNA]</scope>
    <source>
        <strain evidence="10">AL33</strain>
    </source>
</reference>
<evidence type="ECO:0000256" key="2">
    <source>
        <dbReference type="ARBA" id="ARBA00009677"/>
    </source>
</evidence>
<dbReference type="GO" id="GO:0071978">
    <property type="term" value="P:bacterial-type flagellum-dependent swarming motility"/>
    <property type="evidence" value="ECO:0007669"/>
    <property type="project" value="TreeGrafter"/>
</dbReference>
<dbReference type="Proteomes" id="UP000243024">
    <property type="component" value="Unassembled WGS sequence"/>
</dbReference>
<dbReference type="EMBL" id="JXBB01000012">
    <property type="protein sequence ID" value="OAR04696.1"/>
    <property type="molecule type" value="Genomic_DNA"/>
</dbReference>
<dbReference type="Pfam" id="PF00460">
    <property type="entry name" value="Flg_bb_rod"/>
    <property type="match status" value="1"/>
</dbReference>
<keyword evidence="10" id="KW-0282">Flagellum</keyword>
<proteinExistence type="inferred from homology"/>
<evidence type="ECO:0000256" key="1">
    <source>
        <dbReference type="ARBA" id="ARBA00004117"/>
    </source>
</evidence>
<evidence type="ECO:0000313" key="9">
    <source>
        <dbReference type="EMBL" id="OAR04696.1"/>
    </source>
</evidence>
<evidence type="ECO:0000256" key="5">
    <source>
        <dbReference type="ARBA" id="ARBA00025933"/>
    </source>
</evidence>
<evidence type="ECO:0000313" key="12">
    <source>
        <dbReference type="Proteomes" id="UP000244180"/>
    </source>
</evidence>
<evidence type="ECO:0000313" key="11">
    <source>
        <dbReference type="Proteomes" id="UP000243024"/>
    </source>
</evidence>
<keyword evidence="10" id="KW-0966">Cell projection</keyword>
<comment type="similarity">
    <text evidence="2">Belongs to the flagella basal body rod proteins family.</text>
</comment>
<reference evidence="9 11" key="1">
    <citation type="submission" date="2015-09" db="EMBL/GenBank/DDBJ databases">
        <title>Draft genome sequence of Hydrogenibacillus schlegelii DSM 2000.</title>
        <authorList>
            <person name="Hemp J."/>
        </authorList>
    </citation>
    <scope>NUCLEOTIDE SEQUENCE [LARGE SCALE GENOMIC DNA]</scope>
    <source>
        <strain evidence="9 11">MA 48</strain>
    </source>
</reference>
<comment type="caution">
    <text evidence="10">The sequence shown here is derived from an EMBL/GenBank/DDBJ whole genome shotgun (WGS) entry which is preliminary data.</text>
</comment>
<dbReference type="EMBL" id="PEBV01000001">
    <property type="protein sequence ID" value="PTQ54940.1"/>
    <property type="molecule type" value="Genomic_DNA"/>
</dbReference>
<dbReference type="InterPro" id="IPR019776">
    <property type="entry name" value="Flagellar_basal_body_rod_CS"/>
</dbReference>
<feature type="domain" description="Flagellar basal-body/hook protein C-terminal" evidence="8">
    <location>
        <begin position="115"/>
        <end position="159"/>
    </location>
</feature>
<dbReference type="NCBIfam" id="TIGR01395">
    <property type="entry name" value="FlgC"/>
    <property type="match status" value="1"/>
</dbReference>
<evidence type="ECO:0000313" key="10">
    <source>
        <dbReference type="EMBL" id="PTQ54940.1"/>
    </source>
</evidence>
<evidence type="ECO:0000256" key="4">
    <source>
        <dbReference type="ARBA" id="ARBA00023143"/>
    </source>
</evidence>
<dbReference type="InterPro" id="IPR001444">
    <property type="entry name" value="Flag_bb_rod_N"/>
</dbReference>
<evidence type="ECO:0000256" key="6">
    <source>
        <dbReference type="RuleBase" id="RU362062"/>
    </source>
</evidence>
<dbReference type="OrthoDB" id="9794148at2"/>
<sequence length="162" mass="17377">MVWASPLSISASGLTAGRLRLDVIAENIANADTTRATFEGGRWLPYVRRTVALEPIPLRPANFAAELQAALASPARPSPVGTGMLAGGVRVRAIERDPSPPKRVYDPGHPDADAEGFVAYPNVELTREMVDLLAAARAYEANATAFTVGKALWQKTLELGRR</sequence>
<evidence type="ECO:0000259" key="8">
    <source>
        <dbReference type="Pfam" id="PF06429"/>
    </source>
</evidence>
<dbReference type="PANTHER" id="PTHR30435">
    <property type="entry name" value="FLAGELLAR PROTEIN"/>
    <property type="match status" value="1"/>
</dbReference>
<evidence type="ECO:0000259" key="7">
    <source>
        <dbReference type="Pfam" id="PF00460"/>
    </source>
</evidence>
<comment type="subunit">
    <text evidence="5 6">The basal body constitutes a major portion of the flagellar organelle and consists of four rings (L,P,S, and M) mounted on a central rod. The rod consists of about 26 subunits of FlgG in the distal portion, and FlgB, FlgC and FlgF are thought to build up the proximal portion of the rod with about 6 subunits each.</text>
</comment>
<dbReference type="InterPro" id="IPR006299">
    <property type="entry name" value="FlgC"/>
</dbReference>
<organism evidence="10 12">
    <name type="scientific">Hydrogenibacillus schlegelii</name>
    <name type="common">Bacillus schlegelii</name>
    <dbReference type="NCBI Taxonomy" id="1484"/>
    <lineage>
        <taxon>Bacteria</taxon>
        <taxon>Bacillati</taxon>
        <taxon>Bacillota</taxon>
        <taxon>Bacilli</taxon>
        <taxon>Bacillales</taxon>
        <taxon>Bacillales Family X. Incertae Sedis</taxon>
        <taxon>Hydrogenibacillus</taxon>
    </lineage>
</organism>
<keyword evidence="10" id="KW-0969">Cilium</keyword>
<comment type="subcellular location">
    <subcellularLocation>
        <location evidence="1 6">Bacterial flagellum basal body</location>
    </subcellularLocation>
</comment>
<evidence type="ECO:0000256" key="3">
    <source>
        <dbReference type="ARBA" id="ARBA00017941"/>
    </source>
</evidence>
<dbReference type="Pfam" id="PF06429">
    <property type="entry name" value="Flg_bbr_C"/>
    <property type="match status" value="1"/>
</dbReference>
<dbReference type="STRING" id="1484.SA87_09245"/>
<keyword evidence="11" id="KW-1185">Reference proteome</keyword>
<dbReference type="AlphaFoldDB" id="A0A132NBM4"/>
<accession>A0A132NBM4</accession>
<protein>
    <recommendedName>
        <fullName evidence="3 6">Flagellar basal-body rod protein FlgC</fullName>
    </recommendedName>
</protein>
<dbReference type="Proteomes" id="UP000244180">
    <property type="component" value="Unassembled WGS sequence"/>
</dbReference>
<dbReference type="PANTHER" id="PTHR30435:SF2">
    <property type="entry name" value="FLAGELLAR BASAL-BODY ROD PROTEIN FLGC"/>
    <property type="match status" value="1"/>
</dbReference>
<dbReference type="RefSeq" id="WP_066200013.1">
    <property type="nucleotide sequence ID" value="NZ_CBCSAS010000004.1"/>
</dbReference>
<dbReference type="GO" id="GO:0030694">
    <property type="term" value="C:bacterial-type flagellum basal body, rod"/>
    <property type="evidence" value="ECO:0007669"/>
    <property type="project" value="UniProtKB-UniRule"/>
</dbReference>